<name>D6WFT5_TRICA</name>
<accession>D6WFT5</accession>
<sequence length="109" mass="12373">MEQQPPEKNDFIVIELLVGCGTNEAGRDECKPDLNRRLRSFKAITMDLSCAILQAIDSYHTSYFRGKFGHSKNRSHWTRTGRVFVSDMSGTFRAQLGPLCANFPKQVMC</sequence>
<organism evidence="1 2">
    <name type="scientific">Tribolium castaneum</name>
    <name type="common">Red flour beetle</name>
    <dbReference type="NCBI Taxonomy" id="7070"/>
    <lineage>
        <taxon>Eukaryota</taxon>
        <taxon>Metazoa</taxon>
        <taxon>Ecdysozoa</taxon>
        <taxon>Arthropoda</taxon>
        <taxon>Hexapoda</taxon>
        <taxon>Insecta</taxon>
        <taxon>Pterygota</taxon>
        <taxon>Neoptera</taxon>
        <taxon>Endopterygota</taxon>
        <taxon>Coleoptera</taxon>
        <taxon>Polyphaga</taxon>
        <taxon>Cucujiformia</taxon>
        <taxon>Tenebrionidae</taxon>
        <taxon>Tenebrionidae incertae sedis</taxon>
        <taxon>Tribolium</taxon>
    </lineage>
</organism>
<reference evidence="1 2" key="2">
    <citation type="journal article" date="2010" name="Nucleic Acids Res.">
        <title>BeetleBase in 2010: revisions to provide comprehensive genomic information for Tribolium castaneum.</title>
        <authorList>
            <person name="Kim H.S."/>
            <person name="Murphy T."/>
            <person name="Xia J."/>
            <person name="Caragea D."/>
            <person name="Park Y."/>
            <person name="Beeman R.W."/>
            <person name="Lorenzen M.D."/>
            <person name="Butcher S."/>
            <person name="Manak J.R."/>
            <person name="Brown S.J."/>
        </authorList>
    </citation>
    <scope>GENOME REANNOTATION</scope>
    <source>
        <strain evidence="1 2">Georgia GA2</strain>
    </source>
</reference>
<evidence type="ECO:0000313" key="2">
    <source>
        <dbReference type="Proteomes" id="UP000007266"/>
    </source>
</evidence>
<keyword evidence="2" id="KW-1185">Reference proteome</keyword>
<dbReference type="EMBL" id="KQ971319">
    <property type="protein sequence ID" value="EEZ99563.1"/>
    <property type="molecule type" value="Genomic_DNA"/>
</dbReference>
<dbReference type="HOGENOM" id="CLU_2187245_0_0_1"/>
<protein>
    <submittedName>
        <fullName evidence="1">Uncharacterized protein</fullName>
    </submittedName>
</protein>
<proteinExistence type="predicted"/>
<dbReference type="AlphaFoldDB" id="D6WFT5"/>
<evidence type="ECO:0000313" key="1">
    <source>
        <dbReference type="EMBL" id="EEZ99563.1"/>
    </source>
</evidence>
<dbReference type="Proteomes" id="UP000007266">
    <property type="component" value="Linkage group 3"/>
</dbReference>
<reference evidence="1 2" key="1">
    <citation type="journal article" date="2008" name="Nature">
        <title>The genome of the model beetle and pest Tribolium castaneum.</title>
        <authorList>
            <consortium name="Tribolium Genome Sequencing Consortium"/>
            <person name="Richards S."/>
            <person name="Gibbs R.A."/>
            <person name="Weinstock G.M."/>
            <person name="Brown S.J."/>
            <person name="Denell R."/>
            <person name="Beeman R.W."/>
            <person name="Gibbs R."/>
            <person name="Beeman R.W."/>
            <person name="Brown S.J."/>
            <person name="Bucher G."/>
            <person name="Friedrich M."/>
            <person name="Grimmelikhuijzen C.J."/>
            <person name="Klingler M."/>
            <person name="Lorenzen M."/>
            <person name="Richards S."/>
            <person name="Roth S."/>
            <person name="Schroder R."/>
            <person name="Tautz D."/>
            <person name="Zdobnov E.M."/>
            <person name="Muzny D."/>
            <person name="Gibbs R.A."/>
            <person name="Weinstock G.M."/>
            <person name="Attaway T."/>
            <person name="Bell S."/>
            <person name="Buhay C.J."/>
            <person name="Chandrabose M.N."/>
            <person name="Chavez D."/>
            <person name="Clerk-Blankenburg K.P."/>
            <person name="Cree A."/>
            <person name="Dao M."/>
            <person name="Davis C."/>
            <person name="Chacko J."/>
            <person name="Dinh H."/>
            <person name="Dugan-Rocha S."/>
            <person name="Fowler G."/>
            <person name="Garner T.T."/>
            <person name="Garnes J."/>
            <person name="Gnirke A."/>
            <person name="Hawes A."/>
            <person name="Hernandez J."/>
            <person name="Hines S."/>
            <person name="Holder M."/>
            <person name="Hume J."/>
            <person name="Jhangiani S.N."/>
            <person name="Joshi V."/>
            <person name="Khan Z.M."/>
            <person name="Jackson L."/>
            <person name="Kovar C."/>
            <person name="Kowis A."/>
            <person name="Lee S."/>
            <person name="Lewis L.R."/>
            <person name="Margolis J."/>
            <person name="Morgan M."/>
            <person name="Nazareth L.V."/>
            <person name="Nguyen N."/>
            <person name="Okwuonu G."/>
            <person name="Parker D."/>
            <person name="Richards S."/>
            <person name="Ruiz S.J."/>
            <person name="Santibanez J."/>
            <person name="Savard J."/>
            <person name="Scherer S.E."/>
            <person name="Schneider B."/>
            <person name="Sodergren E."/>
            <person name="Tautz D."/>
            <person name="Vattahil S."/>
            <person name="Villasana D."/>
            <person name="White C.S."/>
            <person name="Wright R."/>
            <person name="Park Y."/>
            <person name="Beeman R.W."/>
            <person name="Lord J."/>
            <person name="Oppert B."/>
            <person name="Lorenzen M."/>
            <person name="Brown S."/>
            <person name="Wang L."/>
            <person name="Savard J."/>
            <person name="Tautz D."/>
            <person name="Richards S."/>
            <person name="Weinstock G."/>
            <person name="Gibbs R.A."/>
            <person name="Liu Y."/>
            <person name="Worley K."/>
            <person name="Weinstock G."/>
            <person name="Elsik C.G."/>
            <person name="Reese J.T."/>
            <person name="Elhaik E."/>
            <person name="Landan G."/>
            <person name="Graur D."/>
            <person name="Arensburger P."/>
            <person name="Atkinson P."/>
            <person name="Beeman R.W."/>
            <person name="Beidler J."/>
            <person name="Brown S.J."/>
            <person name="Demuth J.P."/>
            <person name="Drury D.W."/>
            <person name="Du Y.Z."/>
            <person name="Fujiwara H."/>
            <person name="Lorenzen M."/>
            <person name="Maselli V."/>
            <person name="Osanai M."/>
            <person name="Park Y."/>
            <person name="Robertson H.M."/>
            <person name="Tu Z."/>
            <person name="Wang J.J."/>
            <person name="Wang S."/>
            <person name="Richards S."/>
            <person name="Song H."/>
            <person name="Zhang L."/>
            <person name="Sodergren E."/>
            <person name="Werner D."/>
            <person name="Stanke M."/>
            <person name="Morgenstern B."/>
            <person name="Solovyev V."/>
            <person name="Kosarev P."/>
            <person name="Brown G."/>
            <person name="Chen H.C."/>
            <person name="Ermolaeva O."/>
            <person name="Hlavina W."/>
            <person name="Kapustin Y."/>
            <person name="Kiryutin B."/>
            <person name="Kitts P."/>
            <person name="Maglott D."/>
            <person name="Pruitt K."/>
            <person name="Sapojnikov V."/>
            <person name="Souvorov A."/>
            <person name="Mackey A.J."/>
            <person name="Waterhouse R.M."/>
            <person name="Wyder S."/>
            <person name="Zdobnov E.M."/>
            <person name="Zdobnov E.M."/>
            <person name="Wyder S."/>
            <person name="Kriventseva E.V."/>
            <person name="Kadowaki T."/>
            <person name="Bork P."/>
            <person name="Aranda M."/>
            <person name="Bao R."/>
            <person name="Beermann A."/>
            <person name="Berns N."/>
            <person name="Bolognesi R."/>
            <person name="Bonneton F."/>
            <person name="Bopp D."/>
            <person name="Brown S.J."/>
            <person name="Bucher G."/>
            <person name="Butts T."/>
            <person name="Chaumot A."/>
            <person name="Denell R.E."/>
            <person name="Ferrier D.E."/>
            <person name="Friedrich M."/>
            <person name="Gordon C.M."/>
            <person name="Jindra M."/>
            <person name="Klingler M."/>
            <person name="Lan Q."/>
            <person name="Lattorff H.M."/>
            <person name="Laudet V."/>
            <person name="von Levetsow C."/>
            <person name="Liu Z."/>
            <person name="Lutz R."/>
            <person name="Lynch J.A."/>
            <person name="da Fonseca R.N."/>
            <person name="Posnien N."/>
            <person name="Reuter R."/>
            <person name="Roth S."/>
            <person name="Savard J."/>
            <person name="Schinko J.B."/>
            <person name="Schmitt C."/>
            <person name="Schoppmeier M."/>
            <person name="Schroder R."/>
            <person name="Shippy T.D."/>
            <person name="Simonnet F."/>
            <person name="Marques-Souza H."/>
            <person name="Tautz D."/>
            <person name="Tomoyasu Y."/>
            <person name="Trauner J."/>
            <person name="Van der Zee M."/>
            <person name="Vervoort M."/>
            <person name="Wittkopp N."/>
            <person name="Wimmer E.A."/>
            <person name="Yang X."/>
            <person name="Jones A.K."/>
            <person name="Sattelle D.B."/>
            <person name="Ebert P.R."/>
            <person name="Nelson D."/>
            <person name="Scott J.G."/>
            <person name="Beeman R.W."/>
            <person name="Muthukrishnan S."/>
            <person name="Kramer K.J."/>
            <person name="Arakane Y."/>
            <person name="Beeman R.W."/>
            <person name="Zhu Q."/>
            <person name="Hogenkamp D."/>
            <person name="Dixit R."/>
            <person name="Oppert B."/>
            <person name="Jiang H."/>
            <person name="Zou Z."/>
            <person name="Marshall J."/>
            <person name="Elpidina E."/>
            <person name="Vinokurov K."/>
            <person name="Oppert C."/>
            <person name="Zou Z."/>
            <person name="Evans J."/>
            <person name="Lu Z."/>
            <person name="Zhao P."/>
            <person name="Sumathipala N."/>
            <person name="Altincicek B."/>
            <person name="Vilcinskas A."/>
            <person name="Williams M."/>
            <person name="Hultmark D."/>
            <person name="Hetru C."/>
            <person name="Jiang H."/>
            <person name="Grimmelikhuijzen C.J."/>
            <person name="Hauser F."/>
            <person name="Cazzamali G."/>
            <person name="Williamson M."/>
            <person name="Park Y."/>
            <person name="Li B."/>
            <person name="Tanaka Y."/>
            <person name="Predel R."/>
            <person name="Neupert S."/>
            <person name="Schachtner J."/>
            <person name="Verleyen P."/>
            <person name="Raible F."/>
            <person name="Bork P."/>
            <person name="Friedrich M."/>
            <person name="Walden K.K."/>
            <person name="Robertson H.M."/>
            <person name="Angeli S."/>
            <person name="Foret S."/>
            <person name="Bucher G."/>
            <person name="Schuetz S."/>
            <person name="Maleszka R."/>
            <person name="Wimmer E.A."/>
            <person name="Beeman R.W."/>
            <person name="Lorenzen M."/>
            <person name="Tomoyasu Y."/>
            <person name="Miller S.C."/>
            <person name="Grossmann D."/>
            <person name="Bucher G."/>
        </authorList>
    </citation>
    <scope>NUCLEOTIDE SEQUENCE [LARGE SCALE GENOMIC DNA]</scope>
    <source>
        <strain evidence="1 2">Georgia GA2</strain>
    </source>
</reference>
<gene>
    <name evidence="1" type="primary">GLEAN_01547</name>
    <name evidence="1" type="ORF">TcasGA2_TC001547</name>
</gene>